<dbReference type="RefSeq" id="WP_173584167.1">
    <property type="nucleotide sequence ID" value="NZ_WOTB01000020.1"/>
</dbReference>
<comment type="caution">
    <text evidence="2">The sequence shown here is derived from an EMBL/GenBank/DDBJ whole genome shotgun (WGS) entry which is preliminary data.</text>
</comment>
<protein>
    <recommendedName>
        <fullName evidence="1">EAL domain-containing protein</fullName>
    </recommendedName>
</protein>
<accession>A0ABX0JSG9</accession>
<gene>
    <name evidence="2" type="ORF">GOB93_14145</name>
</gene>
<dbReference type="Proteomes" id="UP000635278">
    <property type="component" value="Unassembled WGS sequence"/>
</dbReference>
<reference evidence="2 3" key="1">
    <citation type="journal article" date="2020" name="Int. J. Syst. Evol. Microbiol.">
        <title>Novel acetic acid bacteria from cider fermentations: Acetobacter conturbans sp. nov. and Acetobacter fallax sp. nov.</title>
        <authorList>
            <person name="Sombolestani A.S."/>
            <person name="Cleenwerck I."/>
            <person name="Cnockaert M."/>
            <person name="Borremans W."/>
            <person name="Wieme A.D."/>
            <person name="De Vuyst L."/>
            <person name="Vandamme P."/>
        </authorList>
    </citation>
    <scope>NUCLEOTIDE SEQUENCE [LARGE SCALE GENOMIC DNA]</scope>
    <source>
        <strain evidence="2 3">LMG 30640</strain>
    </source>
</reference>
<dbReference type="PROSITE" id="PS50883">
    <property type="entry name" value="EAL"/>
    <property type="match status" value="1"/>
</dbReference>
<sequence length="58" mass="6771">MDSDDFDNLLSDAGRFDSVSVERPRIAYDFLRDIRRENADIGEWTVNQLIEQFEDAGF</sequence>
<evidence type="ECO:0000259" key="1">
    <source>
        <dbReference type="PROSITE" id="PS50883"/>
    </source>
</evidence>
<evidence type="ECO:0000313" key="3">
    <source>
        <dbReference type="Proteomes" id="UP000635278"/>
    </source>
</evidence>
<dbReference type="InterPro" id="IPR001633">
    <property type="entry name" value="EAL_dom"/>
</dbReference>
<proteinExistence type="predicted"/>
<evidence type="ECO:0000313" key="2">
    <source>
        <dbReference type="EMBL" id="NHN85774.1"/>
    </source>
</evidence>
<keyword evidence="3" id="KW-1185">Reference proteome</keyword>
<name>A0ABX0JSG9_9PROT</name>
<feature type="domain" description="EAL" evidence="1">
    <location>
        <begin position="1"/>
        <end position="58"/>
    </location>
</feature>
<organism evidence="2 3">
    <name type="scientific">Acetobacter musti</name>
    <dbReference type="NCBI Taxonomy" id="864732"/>
    <lineage>
        <taxon>Bacteria</taxon>
        <taxon>Pseudomonadati</taxon>
        <taxon>Pseudomonadota</taxon>
        <taxon>Alphaproteobacteria</taxon>
        <taxon>Acetobacterales</taxon>
        <taxon>Acetobacteraceae</taxon>
        <taxon>Acetobacter</taxon>
    </lineage>
</organism>
<dbReference type="EMBL" id="WOTB01000020">
    <property type="protein sequence ID" value="NHN85774.1"/>
    <property type="molecule type" value="Genomic_DNA"/>
</dbReference>